<keyword evidence="3" id="KW-0732">Signal</keyword>
<evidence type="ECO:0000256" key="1">
    <source>
        <dbReference type="ARBA" id="ARBA00004319"/>
    </source>
</evidence>
<dbReference type="STRING" id="59895.A0A103YLF5"/>
<feature type="non-terminal residue" evidence="8">
    <location>
        <position position="49"/>
    </location>
</feature>
<evidence type="ECO:0000256" key="5">
    <source>
        <dbReference type="ARBA" id="ARBA00022933"/>
    </source>
</evidence>
<dbReference type="Proteomes" id="UP000243975">
    <property type="component" value="Unassembled WGS sequence"/>
</dbReference>
<feature type="domain" description="Selenoprotein F/M" evidence="7">
    <location>
        <begin position="1"/>
        <end position="48"/>
    </location>
</feature>
<dbReference type="SUPFAM" id="SSF52833">
    <property type="entry name" value="Thioredoxin-like"/>
    <property type="match status" value="1"/>
</dbReference>
<protein>
    <recommendedName>
        <fullName evidence="6">Selenoprotein F</fullName>
    </recommendedName>
</protein>
<evidence type="ECO:0000313" key="9">
    <source>
        <dbReference type="Proteomes" id="UP000243975"/>
    </source>
</evidence>
<dbReference type="PANTHER" id="PTHR13077">
    <property type="entry name" value="SELENOPROTEIN F"/>
    <property type="match status" value="1"/>
</dbReference>
<dbReference type="GO" id="GO:0016491">
    <property type="term" value="F:oxidoreductase activity"/>
    <property type="evidence" value="ECO:0007669"/>
    <property type="project" value="TreeGrafter"/>
</dbReference>
<reference evidence="8 9" key="1">
    <citation type="journal article" date="2016" name="Sci. Rep.">
        <title>The genome sequence of the outbreeding globe artichoke constructed de novo incorporating a phase-aware low-pass sequencing strategy of F1 progeny.</title>
        <authorList>
            <person name="Scaglione D."/>
            <person name="Reyes-Chin-Wo S."/>
            <person name="Acquadro A."/>
            <person name="Froenicke L."/>
            <person name="Portis E."/>
            <person name="Beitel C."/>
            <person name="Tirone M."/>
            <person name="Mauro R."/>
            <person name="Lo Monaco A."/>
            <person name="Mauromicale G."/>
            <person name="Faccioli P."/>
            <person name="Cattivelli L."/>
            <person name="Rieseberg L."/>
            <person name="Michelmore R."/>
            <person name="Lanteri S."/>
        </authorList>
    </citation>
    <scope>NUCLEOTIDE SEQUENCE [LARGE SCALE GENOMIC DNA]</scope>
    <source>
        <strain evidence="8">2C</strain>
    </source>
</reference>
<evidence type="ECO:0000256" key="2">
    <source>
        <dbReference type="ARBA" id="ARBA00005742"/>
    </source>
</evidence>
<dbReference type="PANTHER" id="PTHR13077:SF6">
    <property type="entry name" value="SELENOPROTEIN F"/>
    <property type="match status" value="1"/>
</dbReference>
<dbReference type="InterPro" id="IPR014912">
    <property type="entry name" value="Sep15_SelM_dom"/>
</dbReference>
<evidence type="ECO:0000256" key="4">
    <source>
        <dbReference type="ARBA" id="ARBA00022824"/>
    </source>
</evidence>
<evidence type="ECO:0000256" key="3">
    <source>
        <dbReference type="ARBA" id="ARBA00022729"/>
    </source>
</evidence>
<keyword evidence="4" id="KW-0256">Endoplasmic reticulum</keyword>
<keyword evidence="5" id="KW-0712">Selenocysteine</keyword>
<dbReference type="InterPro" id="IPR039992">
    <property type="entry name" value="Sep15_SelM"/>
</dbReference>
<sequence length="49" mass="5782">MRKLLFYPEIVSFIEDEKDKFPSVKVHYAFNAPPKLIMLDDAGQRKEII</sequence>
<gene>
    <name evidence="8" type="ORF">Ccrd_010330</name>
</gene>
<evidence type="ECO:0000259" key="7">
    <source>
        <dbReference type="Pfam" id="PF08806"/>
    </source>
</evidence>
<dbReference type="Gene3D" id="3.40.30.50">
    <property type="entry name" value="Sep15/SelM thioredoxin-like domain, active-site redox motif"/>
    <property type="match status" value="1"/>
</dbReference>
<dbReference type="AlphaFoldDB" id="A0A103YLF5"/>
<dbReference type="EMBL" id="LEKV01000545">
    <property type="protein sequence ID" value="KVI11262.1"/>
    <property type="molecule type" value="Genomic_DNA"/>
</dbReference>
<dbReference type="InterPro" id="IPR036249">
    <property type="entry name" value="Thioredoxin-like_sf"/>
</dbReference>
<comment type="caution">
    <text evidence="8">The sequence shown here is derived from an EMBL/GenBank/DDBJ whole genome shotgun (WGS) entry which is preliminary data.</text>
</comment>
<organism evidence="8 9">
    <name type="scientific">Cynara cardunculus var. scolymus</name>
    <name type="common">Globe artichoke</name>
    <name type="synonym">Cynara scolymus</name>
    <dbReference type="NCBI Taxonomy" id="59895"/>
    <lineage>
        <taxon>Eukaryota</taxon>
        <taxon>Viridiplantae</taxon>
        <taxon>Streptophyta</taxon>
        <taxon>Embryophyta</taxon>
        <taxon>Tracheophyta</taxon>
        <taxon>Spermatophyta</taxon>
        <taxon>Magnoliopsida</taxon>
        <taxon>eudicotyledons</taxon>
        <taxon>Gunneridae</taxon>
        <taxon>Pentapetalae</taxon>
        <taxon>asterids</taxon>
        <taxon>campanulids</taxon>
        <taxon>Asterales</taxon>
        <taxon>Asteraceae</taxon>
        <taxon>Carduoideae</taxon>
        <taxon>Cardueae</taxon>
        <taxon>Carduinae</taxon>
        <taxon>Cynara</taxon>
    </lineage>
</organism>
<evidence type="ECO:0000313" key="8">
    <source>
        <dbReference type="EMBL" id="KVI11262.1"/>
    </source>
</evidence>
<comment type="similarity">
    <text evidence="2">Belongs to the selenoprotein M/F family.</text>
</comment>
<dbReference type="Gramene" id="KVI11262">
    <property type="protein sequence ID" value="KVI11262"/>
    <property type="gene ID" value="Ccrd_010330"/>
</dbReference>
<proteinExistence type="inferred from homology"/>
<dbReference type="InterPro" id="IPR038219">
    <property type="entry name" value="Sep15/SelM_sf"/>
</dbReference>
<evidence type="ECO:0000256" key="6">
    <source>
        <dbReference type="ARBA" id="ARBA00040775"/>
    </source>
</evidence>
<name>A0A103YLF5_CYNCS</name>
<keyword evidence="9" id="KW-1185">Reference proteome</keyword>
<dbReference type="Pfam" id="PF08806">
    <property type="entry name" value="Sep15_SelM"/>
    <property type="match status" value="1"/>
</dbReference>
<accession>A0A103YLF5</accession>
<comment type="subcellular location">
    <subcellularLocation>
        <location evidence="1">Endoplasmic reticulum lumen</location>
    </subcellularLocation>
</comment>
<dbReference type="GO" id="GO:0005788">
    <property type="term" value="C:endoplasmic reticulum lumen"/>
    <property type="evidence" value="ECO:0007669"/>
    <property type="project" value="UniProtKB-SubCell"/>
</dbReference>